<comment type="caution">
    <text evidence="2">The sequence shown here is derived from an EMBL/GenBank/DDBJ whole genome shotgun (WGS) entry which is preliminary data.</text>
</comment>
<feature type="region of interest" description="Disordered" evidence="1">
    <location>
        <begin position="29"/>
        <end position="49"/>
    </location>
</feature>
<protein>
    <submittedName>
        <fullName evidence="2">Uncharacterized protein</fullName>
    </submittedName>
</protein>
<reference evidence="2 3" key="1">
    <citation type="journal article" date="2019" name="Int. J. Syst. Evol. Microbiol.">
        <title>The Global Catalogue of Microorganisms (GCM) 10K type strain sequencing project: providing services to taxonomists for standard genome sequencing and annotation.</title>
        <authorList>
            <consortium name="The Broad Institute Genomics Platform"/>
            <consortium name="The Broad Institute Genome Sequencing Center for Infectious Disease"/>
            <person name="Wu L."/>
            <person name="Ma J."/>
        </authorList>
    </citation>
    <scope>NUCLEOTIDE SEQUENCE [LARGE SCALE GENOMIC DNA]</scope>
    <source>
        <strain evidence="2 3">JCM 15309</strain>
    </source>
</reference>
<organism evidence="2 3">
    <name type="scientific">Nocardioides panacihumi</name>
    <dbReference type="NCBI Taxonomy" id="400774"/>
    <lineage>
        <taxon>Bacteria</taxon>
        <taxon>Bacillati</taxon>
        <taxon>Actinomycetota</taxon>
        <taxon>Actinomycetes</taxon>
        <taxon>Propionibacteriales</taxon>
        <taxon>Nocardioidaceae</taxon>
        <taxon>Nocardioides</taxon>
    </lineage>
</organism>
<dbReference type="Proteomes" id="UP001500571">
    <property type="component" value="Unassembled WGS sequence"/>
</dbReference>
<proteinExistence type="predicted"/>
<keyword evidence="3" id="KW-1185">Reference proteome</keyword>
<accession>A0ABN2QBK3</accession>
<dbReference type="EMBL" id="BAAAPB010000001">
    <property type="protein sequence ID" value="GAA1948701.1"/>
    <property type="molecule type" value="Genomic_DNA"/>
</dbReference>
<dbReference type="RefSeq" id="WP_344042045.1">
    <property type="nucleotide sequence ID" value="NZ_BAAAPB010000001.1"/>
</dbReference>
<feature type="compositionally biased region" description="Low complexity" evidence="1">
    <location>
        <begin position="34"/>
        <end position="44"/>
    </location>
</feature>
<gene>
    <name evidence="2" type="ORF">GCM10009798_04860</name>
</gene>
<evidence type="ECO:0000313" key="3">
    <source>
        <dbReference type="Proteomes" id="UP001500571"/>
    </source>
</evidence>
<name>A0ABN2QBK3_9ACTN</name>
<sequence>MNLLLTDDAVAALPLHGGRAALLEEIVGTPVSAGDPGPVRPGGTRPRDSRRWLAPLAAAAAVGALVMGSALRVATLRDDPHPRPPAAATPRAGGFHAVLDADGWTLTGAYQDSRSGMGEVGYRNGSATLSIDWYPASDYAQRYDSRRRMTHPPSDGRPVEVLGLPGRMWSYTADDHTVLRPVQDGHFLEIRGSGTSTQAFIDVLSRLRLVDAAGFDASLPKSFVTDAERNSKVDALLDGIGRYAQPLLPAGVSRDSITSEQSDPVHVGSDVINQVTCAWLAQYADARRTGDQSRAEEAVAVMKTSRQWPVLTQLKDASDVPEWVWAVTDEMSAGQIPQGWRPTCSGYLP</sequence>
<evidence type="ECO:0000256" key="1">
    <source>
        <dbReference type="SAM" id="MobiDB-lite"/>
    </source>
</evidence>
<evidence type="ECO:0000313" key="2">
    <source>
        <dbReference type="EMBL" id="GAA1948701.1"/>
    </source>
</evidence>